<keyword evidence="6 7" id="KW-0234">DNA repair</keyword>
<keyword evidence="4 7" id="KW-0862">Zinc</keyword>
<dbReference type="InterPro" id="IPR034137">
    <property type="entry name" value="TOPRIM_RecR"/>
</dbReference>
<comment type="similarity">
    <text evidence="7">Belongs to the RecR family.</text>
</comment>
<evidence type="ECO:0000256" key="7">
    <source>
        <dbReference type="HAMAP-Rule" id="MF_00017"/>
    </source>
</evidence>
<accession>A0A1I1H3V0</accession>
<evidence type="ECO:0000256" key="3">
    <source>
        <dbReference type="ARBA" id="ARBA00022771"/>
    </source>
</evidence>
<dbReference type="Pfam" id="PF21175">
    <property type="entry name" value="RecR_C"/>
    <property type="match status" value="1"/>
</dbReference>
<evidence type="ECO:0000256" key="4">
    <source>
        <dbReference type="ARBA" id="ARBA00022833"/>
    </source>
</evidence>
<name>A0A1I1H3V0_9LACO</name>
<dbReference type="Gene3D" id="6.10.250.240">
    <property type="match status" value="1"/>
</dbReference>
<dbReference type="SUPFAM" id="SSF111304">
    <property type="entry name" value="Recombination protein RecR"/>
    <property type="match status" value="1"/>
</dbReference>
<dbReference type="EMBL" id="FOLI01000007">
    <property type="protein sequence ID" value="SFC18426.1"/>
    <property type="molecule type" value="Genomic_DNA"/>
</dbReference>
<gene>
    <name evidence="7" type="primary">recR</name>
    <name evidence="9" type="ORF">SAMN05660453_1249</name>
</gene>
<organism evidence="9 10">
    <name type="scientific">Fructobacillus durionis</name>
    <dbReference type="NCBI Taxonomy" id="283737"/>
    <lineage>
        <taxon>Bacteria</taxon>
        <taxon>Bacillati</taxon>
        <taxon>Bacillota</taxon>
        <taxon>Bacilli</taxon>
        <taxon>Lactobacillales</taxon>
        <taxon>Lactobacillaceae</taxon>
        <taxon>Fructobacillus</taxon>
    </lineage>
</organism>
<dbReference type="Proteomes" id="UP000199376">
    <property type="component" value="Unassembled WGS sequence"/>
</dbReference>
<feature type="domain" description="Toprim" evidence="8">
    <location>
        <begin position="82"/>
        <end position="178"/>
    </location>
</feature>
<dbReference type="RefSeq" id="WP_091503080.1">
    <property type="nucleotide sequence ID" value="NZ_FOLI01000007.1"/>
</dbReference>
<comment type="caution">
    <text evidence="7">Lacks conserved residue(s) required for the propagation of feature annotation.</text>
</comment>
<dbReference type="OrthoDB" id="9802672at2"/>
<evidence type="ECO:0000256" key="5">
    <source>
        <dbReference type="ARBA" id="ARBA00023172"/>
    </source>
</evidence>
<dbReference type="STRING" id="283737.SAMN05660453_1249"/>
<dbReference type="InterPro" id="IPR006171">
    <property type="entry name" value="TOPRIM_dom"/>
</dbReference>
<evidence type="ECO:0000259" key="8">
    <source>
        <dbReference type="PROSITE" id="PS50880"/>
    </source>
</evidence>
<evidence type="ECO:0000256" key="1">
    <source>
        <dbReference type="ARBA" id="ARBA00022723"/>
    </source>
</evidence>
<dbReference type="PROSITE" id="PS50880">
    <property type="entry name" value="TOPRIM"/>
    <property type="match status" value="1"/>
</dbReference>
<evidence type="ECO:0000313" key="9">
    <source>
        <dbReference type="EMBL" id="SFC18426.1"/>
    </source>
</evidence>
<dbReference type="PANTHER" id="PTHR30446:SF0">
    <property type="entry name" value="RECOMBINATION PROTEIN RECR"/>
    <property type="match status" value="1"/>
</dbReference>
<dbReference type="GO" id="GO:0003677">
    <property type="term" value="F:DNA binding"/>
    <property type="evidence" value="ECO:0007669"/>
    <property type="project" value="UniProtKB-UniRule"/>
</dbReference>
<dbReference type="AlphaFoldDB" id="A0A1I1H3V0"/>
<comment type="function">
    <text evidence="7">May play a role in DNA repair. It seems to be involved in an RecBC-independent recombinational process of DNA repair. It may act with RecF and RecO.</text>
</comment>
<dbReference type="GO" id="GO:0006281">
    <property type="term" value="P:DNA repair"/>
    <property type="evidence" value="ECO:0007669"/>
    <property type="project" value="UniProtKB-UniRule"/>
</dbReference>
<evidence type="ECO:0000313" key="10">
    <source>
        <dbReference type="Proteomes" id="UP000199376"/>
    </source>
</evidence>
<dbReference type="CDD" id="cd01025">
    <property type="entry name" value="TOPRIM_recR"/>
    <property type="match status" value="1"/>
</dbReference>
<dbReference type="SMART" id="SM00493">
    <property type="entry name" value="TOPRIM"/>
    <property type="match status" value="1"/>
</dbReference>
<dbReference type="InterPro" id="IPR023627">
    <property type="entry name" value="Rcmb_RecR"/>
</dbReference>
<dbReference type="Pfam" id="PF13662">
    <property type="entry name" value="Toprim_4"/>
    <property type="match status" value="1"/>
</dbReference>
<dbReference type="GO" id="GO:0006310">
    <property type="term" value="P:DNA recombination"/>
    <property type="evidence" value="ECO:0007669"/>
    <property type="project" value="UniProtKB-UniRule"/>
</dbReference>
<dbReference type="Gene3D" id="3.40.1360.10">
    <property type="match status" value="1"/>
</dbReference>
<dbReference type="HAMAP" id="MF_00017">
    <property type="entry name" value="RecR"/>
    <property type="match status" value="1"/>
</dbReference>
<dbReference type="NCBIfam" id="TIGR00615">
    <property type="entry name" value="recR"/>
    <property type="match status" value="1"/>
</dbReference>
<dbReference type="InterPro" id="IPR015967">
    <property type="entry name" value="Rcmb_RecR_Znf"/>
</dbReference>
<dbReference type="Gene3D" id="3.30.60.80">
    <property type="match status" value="1"/>
</dbReference>
<keyword evidence="5 7" id="KW-0233">DNA recombination</keyword>
<sequence>MQYPEPIAKLIDSYSKLPGVGAKTASRLAFYTLTMDPEDVKNFADSLSTVKDSITFCEICGNITSKDENPCAICMDSSRDRSTVLVLQNPKDVMAMEQTQEYHGLYHVLNGVISPSAGTGPEDINLPALIRRLSKDDEIKEVIVGTNANTDGEATAMYIARLVKPANIKVTRLASGLAVGSDIDYADQLTLIKSIEGRNEL</sequence>
<keyword evidence="2 7" id="KW-0227">DNA damage</keyword>
<dbReference type="GO" id="GO:0008270">
    <property type="term" value="F:zinc ion binding"/>
    <property type="evidence" value="ECO:0007669"/>
    <property type="project" value="UniProtKB-KW"/>
</dbReference>
<dbReference type="InterPro" id="IPR000093">
    <property type="entry name" value="DNA_Rcmb_RecR"/>
</dbReference>
<dbReference type="Pfam" id="PF02132">
    <property type="entry name" value="RecR_ZnF"/>
    <property type="match status" value="1"/>
</dbReference>
<dbReference type="Pfam" id="PF21176">
    <property type="entry name" value="RecR_HhH"/>
    <property type="match status" value="1"/>
</dbReference>
<keyword evidence="1 7" id="KW-0479">Metal-binding</keyword>
<reference evidence="9 10" key="1">
    <citation type="submission" date="2016-10" db="EMBL/GenBank/DDBJ databases">
        <authorList>
            <person name="de Groot N.N."/>
        </authorList>
    </citation>
    <scope>NUCLEOTIDE SEQUENCE [LARGE SCALE GENOMIC DNA]</scope>
    <source>
        <strain evidence="9 10">DSM 19113</strain>
    </source>
</reference>
<keyword evidence="3 7" id="KW-0863">Zinc-finger</keyword>
<evidence type="ECO:0000256" key="2">
    <source>
        <dbReference type="ARBA" id="ARBA00022763"/>
    </source>
</evidence>
<dbReference type="PANTHER" id="PTHR30446">
    <property type="entry name" value="RECOMBINATION PROTEIN RECR"/>
    <property type="match status" value="1"/>
</dbReference>
<evidence type="ECO:0000256" key="6">
    <source>
        <dbReference type="ARBA" id="ARBA00023204"/>
    </source>
</evidence>
<keyword evidence="10" id="KW-1185">Reference proteome</keyword>
<dbReference type="Gene3D" id="1.10.8.420">
    <property type="entry name" value="RecR Domain 1"/>
    <property type="match status" value="1"/>
</dbReference>
<protein>
    <recommendedName>
        <fullName evidence="7">Recombination protein RecR</fullName>
    </recommendedName>
</protein>
<proteinExistence type="inferred from homology"/>